<reference evidence="1 2" key="1">
    <citation type="submission" date="2014-10" db="EMBL/GenBank/DDBJ databases">
        <title>Genome sequence of Clostridium aceticum DSM 1496.</title>
        <authorList>
            <person name="Poehlein A."/>
            <person name="Schiel-Bengelsdorf B."/>
            <person name="Gottschalk G."/>
            <person name="Duerre P."/>
            <person name="Daniel R."/>
        </authorList>
    </citation>
    <scope>NUCLEOTIDE SEQUENCE [LARGE SCALE GENOMIC DNA]</scope>
    <source>
        <strain evidence="1 2">DSM 1496</strain>
    </source>
</reference>
<dbReference type="Proteomes" id="UP000035704">
    <property type="component" value="Chromosome"/>
</dbReference>
<dbReference type="AlphaFoldDB" id="A0A0D8IF13"/>
<evidence type="ECO:0000313" key="2">
    <source>
        <dbReference type="Proteomes" id="UP000035704"/>
    </source>
</evidence>
<accession>A0A0D8IF13</accession>
<protein>
    <submittedName>
        <fullName evidence="1">Uncharacterized protein</fullName>
    </submittedName>
</protein>
<dbReference type="KEGG" id="cace:CACET_c18980"/>
<evidence type="ECO:0000313" key="1">
    <source>
        <dbReference type="EMBL" id="AKL95346.1"/>
    </source>
</evidence>
<dbReference type="RefSeq" id="WP_044822924.1">
    <property type="nucleotide sequence ID" value="NZ_CP009687.1"/>
</dbReference>
<name>A0A0D8IF13_9CLOT</name>
<sequence>MLLHGISRSNDYKDISLFTIGTLFKLFVLHYFMGLGEGLVLVTLKNFFIVIAIYCLLTLPQLKQWDS</sequence>
<organism evidence="1 2">
    <name type="scientific">Clostridium aceticum</name>
    <dbReference type="NCBI Taxonomy" id="84022"/>
    <lineage>
        <taxon>Bacteria</taxon>
        <taxon>Bacillati</taxon>
        <taxon>Bacillota</taxon>
        <taxon>Clostridia</taxon>
        <taxon>Eubacteriales</taxon>
        <taxon>Clostridiaceae</taxon>
        <taxon>Clostridium</taxon>
    </lineage>
</organism>
<gene>
    <name evidence="1" type="ORF">CACET_c18980</name>
</gene>
<keyword evidence="2" id="KW-1185">Reference proteome</keyword>
<dbReference type="PATRIC" id="fig|84022.5.peg.79"/>
<dbReference type="EMBL" id="CP009687">
    <property type="protein sequence ID" value="AKL95346.1"/>
    <property type="molecule type" value="Genomic_DNA"/>
</dbReference>
<proteinExistence type="predicted"/>